<dbReference type="SUPFAM" id="SSF46579">
    <property type="entry name" value="Prefoldin"/>
    <property type="match status" value="1"/>
</dbReference>
<dbReference type="GO" id="GO:0005737">
    <property type="term" value="C:cytoplasm"/>
    <property type="evidence" value="ECO:0007669"/>
    <property type="project" value="TreeGrafter"/>
</dbReference>
<dbReference type="GO" id="GO:0051082">
    <property type="term" value="F:unfolded protein binding"/>
    <property type="evidence" value="ECO:0007669"/>
    <property type="project" value="InterPro"/>
</dbReference>
<reference evidence="3" key="1">
    <citation type="submission" date="2019-12" db="EMBL/GenBank/DDBJ databases">
        <title>Genome sequence of Babesia ovis.</title>
        <authorList>
            <person name="Yamagishi J."/>
            <person name="Sevinc F."/>
            <person name="Xuan X."/>
        </authorList>
    </citation>
    <scope>NUCLEOTIDE SEQUENCE</scope>
    <source>
        <strain evidence="3">Selcuk</strain>
    </source>
</reference>
<sequence>MDALVSEVNSLRQQFRDVATVHSQLLTQQNECTAVLKVLSTFGKRVISFAQELQILEPDAKIYKSTGPVLTTQSKDDAISTITKRIEYISNEMLVNRCCVFIFCSNDKAKVMSTLQSSIEEKCKARSIIPLEALLGMKVQLLLPSQGLDNNVGVLLSCQYSFVLAVGVFDDINVVVVVRWTAVVLSVNNLVNALSVVTVVKRLANLTAALVLAQFESVLHEGVGAVKVPVDQAVLQTGTTEQGYVNDFALVTTHDEFLVGVNDRDHFTSNGSHWGLFTDTSDLELVLGILNRKTEEDVHTIFYLLQVGNWLEDTVVEATAQLDDVLGPLEDNGILTGDVHITSCNPCSISDGQSSSSRTRQHRELVLGDFDVKLIVDVDDVGLRRCAYQSLLECVPTPLLLISPLRVFIFPLVSSSDNTDAAPGSQRSI</sequence>
<keyword evidence="4" id="KW-1185">Reference proteome</keyword>
<dbReference type="GO" id="GO:0016272">
    <property type="term" value="C:prefoldin complex"/>
    <property type="evidence" value="ECO:0007669"/>
    <property type="project" value="InterPro"/>
</dbReference>
<dbReference type="AlphaFoldDB" id="A0A9W5T9S2"/>
<name>A0A9W5T9S2_BABOV</name>
<comment type="similarity">
    <text evidence="1">Belongs to the prefoldin subunit beta family.</text>
</comment>
<dbReference type="EMBL" id="BLIY01000007">
    <property type="protein sequence ID" value="GFE53686.1"/>
    <property type="molecule type" value="Genomic_DNA"/>
</dbReference>
<accession>A0A9W5T9S2</accession>
<evidence type="ECO:0000313" key="4">
    <source>
        <dbReference type="Proteomes" id="UP001057455"/>
    </source>
</evidence>
<evidence type="ECO:0000256" key="2">
    <source>
        <dbReference type="ARBA" id="ARBA00023186"/>
    </source>
</evidence>
<dbReference type="Pfam" id="PF01920">
    <property type="entry name" value="Prefoldin_2"/>
    <property type="match status" value="1"/>
</dbReference>
<evidence type="ECO:0000313" key="3">
    <source>
        <dbReference type="EMBL" id="GFE53686.1"/>
    </source>
</evidence>
<dbReference type="InterPro" id="IPR002777">
    <property type="entry name" value="PFD_beta-like"/>
</dbReference>
<protein>
    <submittedName>
        <fullName evidence="3">Prefoldin subunit 6, putative</fullName>
    </submittedName>
</protein>
<keyword evidence="2" id="KW-0143">Chaperone</keyword>
<comment type="caution">
    <text evidence="3">The sequence shown here is derived from an EMBL/GenBank/DDBJ whole genome shotgun (WGS) entry which is preliminary data.</text>
</comment>
<dbReference type="CDD" id="cd23161">
    <property type="entry name" value="Prefoldin_6"/>
    <property type="match status" value="1"/>
</dbReference>
<dbReference type="PANTHER" id="PTHR21431:SF0">
    <property type="entry name" value="PREFOLDIN SUBUNIT 6"/>
    <property type="match status" value="1"/>
</dbReference>
<dbReference type="GO" id="GO:0006457">
    <property type="term" value="P:protein folding"/>
    <property type="evidence" value="ECO:0007669"/>
    <property type="project" value="InterPro"/>
</dbReference>
<dbReference type="Gene3D" id="1.10.287.370">
    <property type="match status" value="1"/>
</dbReference>
<dbReference type="GO" id="GO:0051131">
    <property type="term" value="P:chaperone-mediated protein complex assembly"/>
    <property type="evidence" value="ECO:0007669"/>
    <property type="project" value="TreeGrafter"/>
</dbReference>
<dbReference type="InterPro" id="IPR009053">
    <property type="entry name" value="Prefoldin"/>
</dbReference>
<organism evidence="3 4">
    <name type="scientific">Babesia ovis</name>
    <dbReference type="NCBI Taxonomy" id="5869"/>
    <lineage>
        <taxon>Eukaryota</taxon>
        <taxon>Sar</taxon>
        <taxon>Alveolata</taxon>
        <taxon>Apicomplexa</taxon>
        <taxon>Aconoidasida</taxon>
        <taxon>Piroplasmida</taxon>
        <taxon>Babesiidae</taxon>
        <taxon>Babesia</taxon>
    </lineage>
</organism>
<evidence type="ECO:0000256" key="1">
    <source>
        <dbReference type="ARBA" id="ARBA00008045"/>
    </source>
</evidence>
<dbReference type="Proteomes" id="UP001057455">
    <property type="component" value="Unassembled WGS sequence"/>
</dbReference>
<gene>
    <name evidence="3" type="ORF">BaOVIS_010900</name>
</gene>
<dbReference type="GO" id="GO:0051087">
    <property type="term" value="F:protein-folding chaperone binding"/>
    <property type="evidence" value="ECO:0007669"/>
    <property type="project" value="TreeGrafter"/>
</dbReference>
<dbReference type="PANTHER" id="PTHR21431">
    <property type="entry name" value="PREFOLDIN SUBUNIT 6"/>
    <property type="match status" value="1"/>
</dbReference>
<proteinExistence type="inferred from homology"/>
<dbReference type="OrthoDB" id="248120at2759"/>